<keyword evidence="4" id="KW-1185">Reference proteome</keyword>
<feature type="compositionally biased region" description="Low complexity" evidence="1">
    <location>
        <begin position="301"/>
        <end position="323"/>
    </location>
</feature>
<protein>
    <recommendedName>
        <fullName evidence="5">RRM domain-containing protein</fullName>
    </recommendedName>
</protein>
<dbReference type="RefSeq" id="XP_015664365.1">
    <property type="nucleotide sequence ID" value="XM_015796357.1"/>
</dbReference>
<reference evidence="3 4" key="1">
    <citation type="submission" date="2015-07" db="EMBL/GenBank/DDBJ databases">
        <title>High-quality genome of monoxenous trypanosomatid Leptomonas pyrrhocoris.</title>
        <authorList>
            <person name="Flegontov P."/>
            <person name="Butenko A."/>
            <person name="Firsov S."/>
            <person name="Vlcek C."/>
            <person name="Logacheva M.D."/>
            <person name="Field M."/>
            <person name="Filatov D."/>
            <person name="Flegontova O."/>
            <person name="Gerasimov E."/>
            <person name="Jackson A.P."/>
            <person name="Kelly S."/>
            <person name="Opperdoes F."/>
            <person name="O'Reilly A."/>
            <person name="Votypka J."/>
            <person name="Yurchenko V."/>
            <person name="Lukes J."/>
        </authorList>
    </citation>
    <scope>NUCLEOTIDE SEQUENCE [LARGE SCALE GENOMIC DNA]</scope>
    <source>
        <strain evidence="3">H10</strain>
    </source>
</reference>
<comment type="caution">
    <text evidence="3">The sequence shown here is derived from an EMBL/GenBank/DDBJ whole genome shotgun (WGS) entry which is preliminary data.</text>
</comment>
<feature type="region of interest" description="Disordered" evidence="1">
    <location>
        <begin position="198"/>
        <end position="329"/>
    </location>
</feature>
<dbReference type="AlphaFoldDB" id="A0A0N0E017"/>
<dbReference type="EMBL" id="LGTL01000001">
    <property type="protein sequence ID" value="KPA85928.1"/>
    <property type="molecule type" value="Genomic_DNA"/>
</dbReference>
<evidence type="ECO:0000256" key="2">
    <source>
        <dbReference type="SAM" id="Phobius"/>
    </source>
</evidence>
<evidence type="ECO:0000256" key="1">
    <source>
        <dbReference type="SAM" id="MobiDB-lite"/>
    </source>
</evidence>
<dbReference type="OMA" id="WWFARYS"/>
<keyword evidence="2" id="KW-0472">Membrane</keyword>
<evidence type="ECO:0000313" key="3">
    <source>
        <dbReference type="EMBL" id="KPA85928.1"/>
    </source>
</evidence>
<organism evidence="3 4">
    <name type="scientific">Leptomonas pyrrhocoris</name>
    <name type="common">Firebug parasite</name>
    <dbReference type="NCBI Taxonomy" id="157538"/>
    <lineage>
        <taxon>Eukaryota</taxon>
        <taxon>Discoba</taxon>
        <taxon>Euglenozoa</taxon>
        <taxon>Kinetoplastea</taxon>
        <taxon>Metakinetoplastina</taxon>
        <taxon>Trypanosomatida</taxon>
        <taxon>Trypanosomatidae</taxon>
        <taxon>Leishmaniinae</taxon>
        <taxon>Leptomonas</taxon>
    </lineage>
</organism>
<accession>A0A0N0E017</accession>
<name>A0A0N0E017_LEPPY</name>
<sequence length="593" mass="65414">MWKQTVGDWQERRHRRSGPVSTTPHVYPPESTALAEHNARGFLPRGFHDRVPPSAYPASDGVETRPLASKQPHQTPARALTETWVTVTGASPDDVLDVRDFLDANVGRTVSHYLPPLTRVRSDTVYVQFASPLQAAQAVRTVTYTTRVECGVAALGIKPTIDAQAPLSRPHYYLEIVVSWCTDQIFVEERERLRRQLLESAAPSPQRPISTKTTGFHKSAERDTASMSLGSSARESEPLASSDAANTDSVDENDGGAAAHPLLPRHRMGQGGGSQLSPSPWSSRAGSASPRRASAPDDADSSPSPTSSSASQSAAMAASANPPVRDPAEYYRSGGAYRYEDSFFSDGLRSTNRNSRQSSTVLALFFHPCSSSCGVLYFLCLYTPLRFALLVLWTLGNAVGQLLPTAAAARRGPPSQQNTAPSPVLPRLSHWKQRRTLSASDVVPVSASPVEYLAFLLNKYVPFTPDPEEVDVVLWSWLALRSPYPQRSLHLLKQSLLVRQRHTEMMVGQLRPGCDGDSIGNTDVDQYARFGSVDVLGGEPYHHWERQQQADRHRELLVLLRWRPAWWFSRYSSLSLLVATVLVCCSFYRSLLE</sequence>
<feature type="transmembrane region" description="Helical" evidence="2">
    <location>
        <begin position="571"/>
        <end position="591"/>
    </location>
</feature>
<evidence type="ECO:0000313" key="4">
    <source>
        <dbReference type="Proteomes" id="UP000037923"/>
    </source>
</evidence>
<dbReference type="GeneID" id="26900531"/>
<keyword evidence="2" id="KW-0812">Transmembrane</keyword>
<keyword evidence="2" id="KW-1133">Transmembrane helix</keyword>
<feature type="compositionally biased region" description="Polar residues" evidence="1">
    <location>
        <begin position="207"/>
        <end position="216"/>
    </location>
</feature>
<gene>
    <name evidence="3" type="ORF">ABB37_00233</name>
</gene>
<feature type="region of interest" description="Disordered" evidence="1">
    <location>
        <begin position="45"/>
        <end position="77"/>
    </location>
</feature>
<dbReference type="RefSeq" id="XP_015664366.1">
    <property type="nucleotide sequence ID" value="XM_015796358.1"/>
</dbReference>
<dbReference type="VEuPathDB" id="TriTrypDB:LpyrH10_01_2330"/>
<dbReference type="EMBL" id="LGTL01000001">
    <property type="protein sequence ID" value="KPA85926.1"/>
    <property type="molecule type" value="Genomic_DNA"/>
</dbReference>
<dbReference type="Proteomes" id="UP000037923">
    <property type="component" value="Unassembled WGS sequence"/>
</dbReference>
<proteinExistence type="predicted"/>
<dbReference type="OrthoDB" id="272112at2759"/>
<evidence type="ECO:0008006" key="5">
    <source>
        <dbReference type="Google" id="ProtNLM"/>
    </source>
</evidence>
<feature type="compositionally biased region" description="Low complexity" evidence="1">
    <location>
        <begin position="275"/>
        <end position="293"/>
    </location>
</feature>
<dbReference type="Pfam" id="PF14605">
    <property type="entry name" value="Nup35_RRM_2"/>
    <property type="match status" value="1"/>
</dbReference>
<dbReference type="EMBL" id="LGTL01000001">
    <property type="protein sequence ID" value="KPA85927.1"/>
    <property type="molecule type" value="Genomic_DNA"/>
</dbReference>
<dbReference type="RefSeq" id="XP_015664367.1">
    <property type="nucleotide sequence ID" value="XM_015796359.1"/>
</dbReference>
<feature type="region of interest" description="Disordered" evidence="1">
    <location>
        <begin position="1"/>
        <end position="29"/>
    </location>
</feature>